<proteinExistence type="predicted"/>
<organism evidence="1 2">
    <name type="scientific">Nocardiopsis eucommiae</name>
    <dbReference type="NCBI Taxonomy" id="2831970"/>
    <lineage>
        <taxon>Bacteria</taxon>
        <taxon>Bacillati</taxon>
        <taxon>Actinomycetota</taxon>
        <taxon>Actinomycetes</taxon>
        <taxon>Streptosporangiales</taxon>
        <taxon>Nocardiopsidaceae</taxon>
        <taxon>Nocardiopsis</taxon>
    </lineage>
</organism>
<evidence type="ECO:0000313" key="1">
    <source>
        <dbReference type="EMBL" id="QVJ00353.1"/>
    </source>
</evidence>
<reference evidence="1" key="1">
    <citation type="submission" date="2021-05" db="EMBL/GenBank/DDBJ databases">
        <authorList>
            <person name="Kaiqin L."/>
            <person name="Jian G."/>
        </authorList>
    </citation>
    <scope>NUCLEOTIDE SEQUENCE</scope>
    <source>
        <strain evidence="1">HDS5</strain>
    </source>
</reference>
<evidence type="ECO:0000313" key="2">
    <source>
        <dbReference type="Proteomes" id="UP000682416"/>
    </source>
</evidence>
<gene>
    <name evidence="1" type="ORF">KGD82_16465</name>
</gene>
<name>A0A975L7J2_9ACTN</name>
<dbReference type="KEGG" id="nec:KGD82_16465"/>
<protein>
    <submittedName>
        <fullName evidence="1">Uncharacterized protein</fullName>
    </submittedName>
</protein>
<accession>A0A975L7J2</accession>
<dbReference type="AlphaFoldDB" id="A0A975L7J2"/>
<sequence>MRITPTGRITDDGFTREALLVVLDAAAPASDCKLTPDGRPRPAVNEERLLARFVRAFNDDAPTGYVLNLGRAAIEPEGDPDLWLPSSREIEDRVADAVTAAWNL</sequence>
<dbReference type="Proteomes" id="UP000682416">
    <property type="component" value="Chromosome"/>
</dbReference>
<dbReference type="EMBL" id="CP074402">
    <property type="protein sequence ID" value="QVJ00353.1"/>
    <property type="molecule type" value="Genomic_DNA"/>
</dbReference>
<keyword evidence="2" id="KW-1185">Reference proteome</keyword>